<gene>
    <name evidence="15" type="ORF">CYNAS_LOCUS13142</name>
</gene>
<dbReference type="Gene3D" id="1.10.287.770">
    <property type="entry name" value="YojJ-like"/>
    <property type="match status" value="1"/>
</dbReference>
<dbReference type="AlphaFoldDB" id="A0AA36M6P2"/>
<evidence type="ECO:0000256" key="2">
    <source>
        <dbReference type="ARBA" id="ARBA00007193"/>
    </source>
</evidence>
<evidence type="ECO:0000256" key="11">
    <source>
        <dbReference type="ARBA" id="ARBA00023201"/>
    </source>
</evidence>
<keyword evidence="16" id="KW-1185">Reference proteome</keyword>
<evidence type="ECO:0000256" key="3">
    <source>
        <dbReference type="ARBA" id="ARBA00022448"/>
    </source>
</evidence>
<keyword evidence="3 13" id="KW-0813">Transport</keyword>
<dbReference type="GO" id="GO:0005886">
    <property type="term" value="C:plasma membrane"/>
    <property type="evidence" value="ECO:0007669"/>
    <property type="project" value="TreeGrafter"/>
</dbReference>
<accession>A0AA36M6P2</accession>
<dbReference type="PANTHER" id="PTHR11690:SF1">
    <property type="entry name" value="DEGENERIN LIKE"/>
    <property type="match status" value="1"/>
</dbReference>
<evidence type="ECO:0000256" key="4">
    <source>
        <dbReference type="ARBA" id="ARBA00022461"/>
    </source>
</evidence>
<evidence type="ECO:0000256" key="7">
    <source>
        <dbReference type="ARBA" id="ARBA00023053"/>
    </source>
</evidence>
<proteinExistence type="inferred from homology"/>
<evidence type="ECO:0000256" key="14">
    <source>
        <dbReference type="SAM" id="Phobius"/>
    </source>
</evidence>
<evidence type="ECO:0000256" key="12">
    <source>
        <dbReference type="ARBA" id="ARBA00023303"/>
    </source>
</evidence>
<dbReference type="PANTHER" id="PTHR11690">
    <property type="entry name" value="AMILORIDE-SENSITIVE SODIUM CHANNEL-RELATED"/>
    <property type="match status" value="1"/>
</dbReference>
<comment type="subcellular location">
    <subcellularLocation>
        <location evidence="1">Membrane</location>
        <topology evidence="1">Multi-pass membrane protein</topology>
    </subcellularLocation>
</comment>
<comment type="caution">
    <text evidence="15">The sequence shown here is derived from an EMBL/GenBank/DDBJ whole genome shotgun (WGS) entry which is preliminary data.</text>
</comment>
<keyword evidence="4 13" id="KW-0894">Sodium channel</keyword>
<keyword evidence="10" id="KW-0325">Glycoprotein</keyword>
<dbReference type="Pfam" id="PF00858">
    <property type="entry name" value="ASC"/>
    <property type="match status" value="1"/>
</dbReference>
<dbReference type="InterPro" id="IPR001873">
    <property type="entry name" value="ENaC"/>
</dbReference>
<evidence type="ECO:0000256" key="1">
    <source>
        <dbReference type="ARBA" id="ARBA00004141"/>
    </source>
</evidence>
<keyword evidence="6 14" id="KW-1133">Transmembrane helix</keyword>
<evidence type="ECO:0000256" key="9">
    <source>
        <dbReference type="ARBA" id="ARBA00023136"/>
    </source>
</evidence>
<keyword evidence="9 14" id="KW-0472">Membrane</keyword>
<name>A0AA36M6P2_CYLNA</name>
<evidence type="ECO:0000256" key="10">
    <source>
        <dbReference type="ARBA" id="ARBA00023180"/>
    </source>
</evidence>
<organism evidence="15 16">
    <name type="scientific">Cylicocyclus nassatus</name>
    <name type="common">Nematode worm</name>
    <dbReference type="NCBI Taxonomy" id="53992"/>
    <lineage>
        <taxon>Eukaryota</taxon>
        <taxon>Metazoa</taxon>
        <taxon>Ecdysozoa</taxon>
        <taxon>Nematoda</taxon>
        <taxon>Chromadorea</taxon>
        <taxon>Rhabditida</taxon>
        <taxon>Rhabditina</taxon>
        <taxon>Rhabditomorpha</taxon>
        <taxon>Strongyloidea</taxon>
        <taxon>Strongylidae</taxon>
        <taxon>Cylicocyclus</taxon>
    </lineage>
</organism>
<evidence type="ECO:0000256" key="8">
    <source>
        <dbReference type="ARBA" id="ARBA00023065"/>
    </source>
</evidence>
<protein>
    <submittedName>
        <fullName evidence="15">Uncharacterized protein</fullName>
    </submittedName>
</protein>
<keyword evidence="5 13" id="KW-0812">Transmembrane</keyword>
<feature type="transmembrane region" description="Helical" evidence="14">
    <location>
        <begin position="315"/>
        <end position="336"/>
    </location>
</feature>
<dbReference type="Proteomes" id="UP001176961">
    <property type="component" value="Unassembled WGS sequence"/>
</dbReference>
<evidence type="ECO:0000256" key="5">
    <source>
        <dbReference type="ARBA" id="ARBA00022692"/>
    </source>
</evidence>
<keyword evidence="7" id="KW-0915">Sodium</keyword>
<sequence length="355" mass="40794">MFTADVRTRVQGLDEEVVHDVLRYFLAGSGLDKVAVENWSPDYVSKLNRIFMRWRGNRTQQEMFDFVFVENGYTCKELFQSCRTLAGDLDCCNLFKPTFVLLRGRCFNLIDDYYQEDFDESGKIMLNFNEVKQGQLFGEATRQQLVMYLRDFDSEVGPVPKVYLGYGNWNRFVFAQRRVSMLPKHNGCSVNESKPTCLVRKIIEQRLLNPFNCTILPFIAIAQLENVTVCDIATVVQNYKDITAPINDDYNCLPACERTEIHYRLHSSINRSPPSKRSAYLAEASFGELQYEEYKEIRLTTPLNFLSQLGGQTGLFVGSSLATFVQILLAIVKYIHDVAKTLLKRRIVVPLNSSQ</sequence>
<evidence type="ECO:0000256" key="6">
    <source>
        <dbReference type="ARBA" id="ARBA00022989"/>
    </source>
</evidence>
<reference evidence="15" key="1">
    <citation type="submission" date="2023-07" db="EMBL/GenBank/DDBJ databases">
        <authorList>
            <consortium name="CYATHOMIX"/>
        </authorList>
    </citation>
    <scope>NUCLEOTIDE SEQUENCE</scope>
    <source>
        <strain evidence="15">N/A</strain>
    </source>
</reference>
<evidence type="ECO:0000256" key="13">
    <source>
        <dbReference type="RuleBase" id="RU000679"/>
    </source>
</evidence>
<keyword evidence="12 13" id="KW-0407">Ion channel</keyword>
<keyword evidence="11 13" id="KW-0739">Sodium transport</keyword>
<evidence type="ECO:0000313" key="16">
    <source>
        <dbReference type="Proteomes" id="UP001176961"/>
    </source>
</evidence>
<keyword evidence="8 13" id="KW-0406">Ion transport</keyword>
<dbReference type="EMBL" id="CATQJL010000305">
    <property type="protein sequence ID" value="CAJ0601159.1"/>
    <property type="molecule type" value="Genomic_DNA"/>
</dbReference>
<dbReference type="GO" id="GO:0015280">
    <property type="term" value="F:ligand-gated sodium channel activity"/>
    <property type="evidence" value="ECO:0007669"/>
    <property type="project" value="TreeGrafter"/>
</dbReference>
<evidence type="ECO:0000313" key="15">
    <source>
        <dbReference type="EMBL" id="CAJ0601159.1"/>
    </source>
</evidence>
<comment type="similarity">
    <text evidence="2 13">Belongs to the amiloride-sensitive sodium channel (TC 1.A.6) family.</text>
</comment>